<evidence type="ECO:0000313" key="1">
    <source>
        <dbReference type="EMBL" id="SPX50619.1"/>
    </source>
</evidence>
<protein>
    <submittedName>
        <fullName evidence="1">Uncharacterized protein</fullName>
    </submittedName>
</protein>
<dbReference type="EMBL" id="UASO01000001">
    <property type="protein sequence ID" value="SPX50619.1"/>
    <property type="molecule type" value="Genomic_DNA"/>
</dbReference>
<gene>
    <name evidence="1" type="ORF">NCTC9645_00118</name>
</gene>
<dbReference type="AlphaFoldDB" id="A0A2X1QGT6"/>
<sequence>MNGTEEEVSDRGGEPLPTWRNMVVKIDAQVSKLESIIGGLDGDLPILDSVESGLAATSEGQYFRVPGGAEETTSFYIYKTLAAWPILSQDNWDTQK</sequence>
<evidence type="ECO:0000313" key="2">
    <source>
        <dbReference type="Proteomes" id="UP000250675"/>
    </source>
</evidence>
<reference evidence="1 2" key="1">
    <citation type="submission" date="2018-06" db="EMBL/GenBank/DDBJ databases">
        <authorList>
            <consortium name="Pathogen Informatics"/>
            <person name="Doyle S."/>
        </authorList>
    </citation>
    <scope>NUCLEOTIDE SEQUENCE [LARGE SCALE GENOMIC DNA]</scope>
    <source>
        <strain evidence="1 2">NCTC9645</strain>
    </source>
</reference>
<proteinExistence type="predicted"/>
<accession>A0A2X1QGT6</accession>
<organism evidence="1 2">
    <name type="scientific">Klebsiella pneumoniae</name>
    <dbReference type="NCBI Taxonomy" id="573"/>
    <lineage>
        <taxon>Bacteria</taxon>
        <taxon>Pseudomonadati</taxon>
        <taxon>Pseudomonadota</taxon>
        <taxon>Gammaproteobacteria</taxon>
        <taxon>Enterobacterales</taxon>
        <taxon>Enterobacteriaceae</taxon>
        <taxon>Klebsiella/Raoultella group</taxon>
        <taxon>Klebsiella</taxon>
        <taxon>Klebsiella pneumoniae complex</taxon>
    </lineage>
</organism>
<name>A0A2X1QGT6_KLEPN</name>
<dbReference type="Proteomes" id="UP000250675">
    <property type="component" value="Unassembled WGS sequence"/>
</dbReference>